<keyword evidence="3" id="KW-1185">Reference proteome</keyword>
<accession>A0A5D0HFE6</accession>
<feature type="signal peptide" evidence="1">
    <location>
        <begin position="1"/>
        <end position="20"/>
    </location>
</feature>
<evidence type="ECO:0000313" key="3">
    <source>
        <dbReference type="Proteomes" id="UP000323930"/>
    </source>
</evidence>
<keyword evidence="1" id="KW-0732">Signal</keyword>
<sequence>MKNVYLFLFFALIISKTSFSQSASVEESTSGVQIGVLGVWFHNETKLSNKIALRSEVGFDGGIWGGSFYPKTGYLFTPSFKVEPRWYYNLNRRVTKGKNIEDNSANFLTLQVNFRPNWFTISNYENVEIVTHASIIPTWGIKRNLGKHFNYETGIGIGYIHYFAKSEGYLEDFGEATANLHLRIGYRF</sequence>
<feature type="chain" id="PRO_5022750113" description="DUF3575 domain-containing protein" evidence="1">
    <location>
        <begin position="21"/>
        <end position="188"/>
    </location>
</feature>
<gene>
    <name evidence="2" type="ORF">FUA24_22440</name>
</gene>
<dbReference type="EMBL" id="VSDQ01000729">
    <property type="protein sequence ID" value="TYA70048.1"/>
    <property type="molecule type" value="Genomic_DNA"/>
</dbReference>
<evidence type="ECO:0000313" key="2">
    <source>
        <dbReference type="EMBL" id="TYA70048.1"/>
    </source>
</evidence>
<evidence type="ECO:0008006" key="4">
    <source>
        <dbReference type="Google" id="ProtNLM"/>
    </source>
</evidence>
<evidence type="ECO:0000256" key="1">
    <source>
        <dbReference type="SAM" id="SignalP"/>
    </source>
</evidence>
<dbReference type="RefSeq" id="WP_148545391.1">
    <property type="nucleotide sequence ID" value="NZ_VSDQ01000729.1"/>
</dbReference>
<dbReference type="Proteomes" id="UP000323930">
    <property type="component" value="Unassembled WGS sequence"/>
</dbReference>
<proteinExistence type="predicted"/>
<reference evidence="2 3" key="1">
    <citation type="submission" date="2019-08" db="EMBL/GenBank/DDBJ databases">
        <title>Seonamhaeicola sediminis sp. nov., isolated from marine sediment.</title>
        <authorList>
            <person name="Cao W.R."/>
        </authorList>
    </citation>
    <scope>NUCLEOTIDE SEQUENCE [LARGE SCALE GENOMIC DNA]</scope>
    <source>
        <strain evidence="2 3">B011</strain>
    </source>
</reference>
<dbReference type="AlphaFoldDB" id="A0A5D0HFE6"/>
<protein>
    <recommendedName>
        <fullName evidence="4">DUF3575 domain-containing protein</fullName>
    </recommendedName>
</protein>
<comment type="caution">
    <text evidence="2">The sequence shown here is derived from an EMBL/GenBank/DDBJ whole genome shotgun (WGS) entry which is preliminary data.</text>
</comment>
<name>A0A5D0HFE6_9FLAO</name>
<organism evidence="2 3">
    <name type="scientific">Seonamhaeicola marinus</name>
    <dbReference type="NCBI Taxonomy" id="1912246"/>
    <lineage>
        <taxon>Bacteria</taxon>
        <taxon>Pseudomonadati</taxon>
        <taxon>Bacteroidota</taxon>
        <taxon>Flavobacteriia</taxon>
        <taxon>Flavobacteriales</taxon>
        <taxon>Flavobacteriaceae</taxon>
    </lineage>
</organism>
<dbReference type="OrthoDB" id="883248at2"/>